<organism evidence="1 2">
    <name type="scientific">Macrococcus equipercicus</name>
    <dbReference type="NCBI Taxonomy" id="69967"/>
    <lineage>
        <taxon>Bacteria</taxon>
        <taxon>Bacillati</taxon>
        <taxon>Bacillota</taxon>
        <taxon>Bacilli</taxon>
        <taxon>Bacillales</taxon>
        <taxon>Staphylococcaceae</taxon>
        <taxon>Macrococcus</taxon>
    </lineage>
</organism>
<proteinExistence type="predicted"/>
<dbReference type="Proteomes" id="UP001057381">
    <property type="component" value="Chromosome"/>
</dbReference>
<dbReference type="EMBL" id="CP073809">
    <property type="protein sequence ID" value="UTH14200.1"/>
    <property type="molecule type" value="Genomic_DNA"/>
</dbReference>
<accession>A0A9Q9F1W9</accession>
<reference evidence="1" key="1">
    <citation type="submission" date="2021-04" db="EMBL/GenBank/DDBJ databases">
        <title>Complete Genome Sequences of Macrococcus spp. from dog and cattle.</title>
        <authorList>
            <person name="Schwendener S."/>
            <person name="Perreten V."/>
        </authorList>
    </citation>
    <scope>NUCLEOTIDE SEQUENCE</scope>
    <source>
        <strain evidence="1">Epi0143-OL</strain>
    </source>
</reference>
<sequence>MIHQFDGYNTLTEIRNNYKKIEYVANSLADNATEYRKFYNTIKLDFSISKEVIHKAEYSLLIECYTFAERLLKNTIYHCLEYNNSDNKYINRFLEKKIPPGNFSPQVTFKKFEEELCSYEKDFKFILNKNHPFVKVYDEMIKARHQYAHRNYYNQSYQEYSESIEILEYILWECEMFINDLRLRDNLVKDFTVIISNCKAIKRNKIEASRIKNLKIDEFNLADLKKSAKNLKNLKHKHFHDLNIFKDFNSFLDELIIIDFRKETLKDFKIKLRKIDDYFR</sequence>
<dbReference type="AlphaFoldDB" id="A0A9Q9F1W9"/>
<evidence type="ECO:0000313" key="2">
    <source>
        <dbReference type="Proteomes" id="UP001057381"/>
    </source>
</evidence>
<name>A0A9Q9F1W9_9STAP</name>
<evidence type="ECO:0000313" key="1">
    <source>
        <dbReference type="EMBL" id="UTH14200.1"/>
    </source>
</evidence>
<gene>
    <name evidence="1" type="ORF">KFV11_02215</name>
</gene>
<dbReference type="KEGG" id="mequ:KFV11_02215"/>
<protein>
    <submittedName>
        <fullName evidence="1">Uncharacterized protein</fullName>
    </submittedName>
</protein>
<dbReference type="RefSeq" id="WP_254250232.1">
    <property type="nucleotide sequence ID" value="NZ_CP073809.1"/>
</dbReference>